<dbReference type="HOGENOM" id="CLU_018816_13_0_6"/>
<comment type="similarity">
    <text evidence="1">Belongs to the membrane fusion protein (MFP) (TC 8.A.1) family.</text>
</comment>
<evidence type="ECO:0000256" key="1">
    <source>
        <dbReference type="ARBA" id="ARBA00009477"/>
    </source>
</evidence>
<dbReference type="OrthoDB" id="9768185at2"/>
<dbReference type="GO" id="GO:0030288">
    <property type="term" value="C:outer membrane-bounded periplasmic space"/>
    <property type="evidence" value="ECO:0007669"/>
    <property type="project" value="TreeGrafter"/>
</dbReference>
<dbReference type="GO" id="GO:0016020">
    <property type="term" value="C:membrane"/>
    <property type="evidence" value="ECO:0007669"/>
    <property type="project" value="InterPro"/>
</dbReference>
<dbReference type="EMBL" id="AYEU01000001">
    <property type="protein sequence ID" value="ESK53021.1"/>
    <property type="molecule type" value="Genomic_DNA"/>
</dbReference>
<feature type="compositionally biased region" description="Basic and acidic residues" evidence="4">
    <location>
        <begin position="39"/>
        <end position="54"/>
    </location>
</feature>
<dbReference type="PATRIC" id="fig|1341683.3.peg.129"/>
<evidence type="ECO:0000313" key="10">
    <source>
        <dbReference type="Proteomes" id="UP000018418"/>
    </source>
</evidence>
<dbReference type="FunFam" id="2.40.420.20:FF:000006">
    <property type="entry name" value="RND family efflux transporter MFP subunit"/>
    <property type="match status" value="1"/>
</dbReference>
<keyword evidence="2" id="KW-0813">Transport</keyword>
<dbReference type="RefSeq" id="WP_004898972.1">
    <property type="nucleotide sequence ID" value="NZ_BBTI01000003.1"/>
</dbReference>
<evidence type="ECO:0000259" key="6">
    <source>
        <dbReference type="Pfam" id="PF25954"/>
    </source>
</evidence>
<dbReference type="AlphaFoldDB" id="V2UWN4"/>
<gene>
    <name evidence="9" type="ORF">P255_00129</name>
</gene>
<keyword evidence="3" id="KW-0175">Coiled coil</keyword>
<dbReference type="InterPro" id="IPR006143">
    <property type="entry name" value="RND_pump_MFP"/>
</dbReference>
<dbReference type="InterPro" id="IPR058647">
    <property type="entry name" value="BSH_CzcB-like"/>
</dbReference>
<keyword evidence="10" id="KW-1185">Reference proteome</keyword>
<dbReference type="GO" id="GO:0046914">
    <property type="term" value="F:transition metal ion binding"/>
    <property type="evidence" value="ECO:0007669"/>
    <property type="project" value="TreeGrafter"/>
</dbReference>
<feature type="region of interest" description="Disordered" evidence="4">
    <location>
        <begin position="35"/>
        <end position="58"/>
    </location>
</feature>
<dbReference type="Pfam" id="PF25893">
    <property type="entry name" value="HH_CzcB"/>
    <property type="match status" value="1"/>
</dbReference>
<dbReference type="Pfam" id="PF25975">
    <property type="entry name" value="CzcB_C"/>
    <property type="match status" value="1"/>
</dbReference>
<dbReference type="Proteomes" id="UP000018418">
    <property type="component" value="Unassembled WGS sequence"/>
</dbReference>
<dbReference type="GO" id="GO:0060003">
    <property type="term" value="P:copper ion export"/>
    <property type="evidence" value="ECO:0007669"/>
    <property type="project" value="TreeGrafter"/>
</dbReference>
<protein>
    <submittedName>
        <fullName evidence="9">Uncharacterized protein</fullName>
    </submittedName>
</protein>
<dbReference type="Pfam" id="PF25954">
    <property type="entry name" value="Beta-barrel_RND_2"/>
    <property type="match status" value="1"/>
</dbReference>
<feature type="coiled-coil region" evidence="3">
    <location>
        <begin position="133"/>
        <end position="160"/>
    </location>
</feature>
<evidence type="ECO:0000259" key="5">
    <source>
        <dbReference type="Pfam" id="PF25893"/>
    </source>
</evidence>
<evidence type="ECO:0000259" key="8">
    <source>
        <dbReference type="Pfam" id="PF25975"/>
    </source>
</evidence>
<proteinExistence type="inferred from homology"/>
<dbReference type="STRING" id="396323.VH98_05535"/>
<dbReference type="InterPro" id="IPR051909">
    <property type="entry name" value="MFP_Cation_Efflux"/>
</dbReference>
<feature type="domain" description="CzcB-like C-terminal circularly permuted SH3-like" evidence="8">
    <location>
        <begin position="322"/>
        <end position="387"/>
    </location>
</feature>
<evidence type="ECO:0000259" key="7">
    <source>
        <dbReference type="Pfam" id="PF25973"/>
    </source>
</evidence>
<dbReference type="GO" id="GO:0022857">
    <property type="term" value="F:transmembrane transporter activity"/>
    <property type="evidence" value="ECO:0007669"/>
    <property type="project" value="InterPro"/>
</dbReference>
<dbReference type="Gene3D" id="2.40.420.20">
    <property type="match status" value="1"/>
</dbReference>
<feature type="domain" description="CzcB-like barrel-sandwich hybrid" evidence="7">
    <location>
        <begin position="97"/>
        <end position="235"/>
    </location>
</feature>
<feature type="domain" description="CzcB-like alpha-helical hairpin" evidence="5">
    <location>
        <begin position="135"/>
        <end position="194"/>
    </location>
</feature>
<organism evidence="9 10">
    <name type="scientific">Acinetobacter brisouii CIP 110357</name>
    <dbReference type="NCBI Taxonomy" id="1341683"/>
    <lineage>
        <taxon>Bacteria</taxon>
        <taxon>Pseudomonadati</taxon>
        <taxon>Pseudomonadota</taxon>
        <taxon>Gammaproteobacteria</taxon>
        <taxon>Moraxellales</taxon>
        <taxon>Moraxellaceae</taxon>
        <taxon>Acinetobacter</taxon>
    </lineage>
</organism>
<evidence type="ECO:0000256" key="4">
    <source>
        <dbReference type="SAM" id="MobiDB-lite"/>
    </source>
</evidence>
<dbReference type="InterPro" id="IPR058649">
    <property type="entry name" value="CzcB_C"/>
</dbReference>
<dbReference type="InterPro" id="IPR058648">
    <property type="entry name" value="HH_CzcB-like"/>
</dbReference>
<name>V2UWN4_9GAMM</name>
<feature type="domain" description="CusB-like beta-barrel" evidence="6">
    <location>
        <begin position="240"/>
        <end position="315"/>
    </location>
</feature>
<dbReference type="NCBIfam" id="TIGR01730">
    <property type="entry name" value="RND_mfp"/>
    <property type="match status" value="1"/>
</dbReference>
<evidence type="ECO:0000256" key="2">
    <source>
        <dbReference type="ARBA" id="ARBA00022448"/>
    </source>
</evidence>
<dbReference type="InterPro" id="IPR058792">
    <property type="entry name" value="Beta-barrel_RND_2"/>
</dbReference>
<dbReference type="PANTHER" id="PTHR30097:SF4">
    <property type="entry name" value="SLR6042 PROTEIN"/>
    <property type="match status" value="1"/>
</dbReference>
<dbReference type="Gene3D" id="1.10.287.470">
    <property type="entry name" value="Helix hairpin bin"/>
    <property type="match status" value="1"/>
</dbReference>
<evidence type="ECO:0000313" key="9">
    <source>
        <dbReference type="EMBL" id="ESK53021.1"/>
    </source>
</evidence>
<dbReference type="SUPFAM" id="SSF111369">
    <property type="entry name" value="HlyD-like secretion proteins"/>
    <property type="match status" value="1"/>
</dbReference>
<accession>V2UWN4</accession>
<comment type="caution">
    <text evidence="9">The sequence shown here is derived from an EMBL/GenBank/DDBJ whole genome shotgun (WGS) entry which is preliminary data.</text>
</comment>
<dbReference type="PANTHER" id="PTHR30097">
    <property type="entry name" value="CATION EFFLUX SYSTEM PROTEIN CUSB"/>
    <property type="match status" value="1"/>
</dbReference>
<evidence type="ECO:0000256" key="3">
    <source>
        <dbReference type="SAM" id="Coils"/>
    </source>
</evidence>
<dbReference type="Gene3D" id="2.40.30.170">
    <property type="match status" value="1"/>
</dbReference>
<sequence length="399" mass="43998">MLNVIKKSQLFWVVVIVLSTVVLAAGLLLDNKKNTGAKSETEHSEQKEAGHASESEGVEFSSAQIQQQGIQLAQVAYGEVKQSISYPATLLVNTDQQAHVSPSFAGRVEQVNVELGQQVKRGQALATLFVPDVVDQQASLSMAQQNLQLAEQDYQRERQLWQQGISAKQDYQRAYSTYRQAQITVQAARSRLSAYGVNANSQGRYVLYAPISGVISNKDLVVGENVQLSDQLFTIDQLGQLWLEFVLPSSAQHLQPEQKIQFKSLQTGKIFQAQIQSLSTEADKSSGRLKVRAKVLEASSELRPNLMVNVLFDAEQPKQVLRVAKTAVQQLEGKNVVFLAKAEKDKTHFQPAEVQLGAYSSDGQWVEILSGLKAGQRYVSAGSFVLKSEMEKGEAEHGH</sequence>
<dbReference type="Gene3D" id="2.40.50.100">
    <property type="match status" value="1"/>
</dbReference>
<dbReference type="GO" id="GO:0015679">
    <property type="term" value="P:plasma membrane copper ion transport"/>
    <property type="evidence" value="ECO:0007669"/>
    <property type="project" value="TreeGrafter"/>
</dbReference>
<dbReference type="Pfam" id="PF25973">
    <property type="entry name" value="BSH_CzcB"/>
    <property type="match status" value="1"/>
</dbReference>
<reference evidence="9 10" key="1">
    <citation type="submission" date="2013-10" db="EMBL/GenBank/DDBJ databases">
        <title>The Genome Sequence of Acinetobacter brisouii CIP 110357.</title>
        <authorList>
            <consortium name="The Broad Institute Genomics Platform"/>
            <consortium name="The Broad Institute Genome Sequencing Center for Infectious Disease"/>
            <person name="Cerqueira G."/>
            <person name="Feldgarden M."/>
            <person name="Courvalin P."/>
            <person name="Grillot-Courvalin C."/>
            <person name="Clermont D."/>
            <person name="Rocha E."/>
            <person name="Yoon E.-J."/>
            <person name="Nemec A."/>
            <person name="Young S.K."/>
            <person name="Zeng Q."/>
            <person name="Gargeya S."/>
            <person name="Fitzgerald M."/>
            <person name="Abouelleil A."/>
            <person name="Alvarado L."/>
            <person name="Berlin A.M."/>
            <person name="Chapman S.B."/>
            <person name="Gainer-Dewar J."/>
            <person name="Goldberg J."/>
            <person name="Gnerre S."/>
            <person name="Griggs A."/>
            <person name="Gujja S."/>
            <person name="Hansen M."/>
            <person name="Howarth C."/>
            <person name="Imamovic A."/>
            <person name="Ireland A."/>
            <person name="Larimer J."/>
            <person name="McCowan C."/>
            <person name="Murphy C."/>
            <person name="Pearson M."/>
            <person name="Poon T.W."/>
            <person name="Priest M."/>
            <person name="Roberts A."/>
            <person name="Saif S."/>
            <person name="Shea T."/>
            <person name="Sykes S."/>
            <person name="Wortman J."/>
            <person name="Nusbaum C."/>
            <person name="Birren B."/>
        </authorList>
    </citation>
    <scope>NUCLEOTIDE SEQUENCE [LARGE SCALE GENOMIC DNA]</scope>
    <source>
        <strain evidence="9 10">CIP 110357</strain>
    </source>
</reference>